<keyword evidence="1" id="KW-0812">Transmembrane</keyword>
<protein>
    <recommendedName>
        <fullName evidence="4">DUF5129 domain-containing protein</fullName>
    </recommendedName>
</protein>
<feature type="transmembrane region" description="Helical" evidence="1">
    <location>
        <begin position="200"/>
        <end position="220"/>
    </location>
</feature>
<gene>
    <name evidence="2" type="ORF">EII11_08460</name>
</gene>
<dbReference type="AlphaFoldDB" id="A0A3P1SC93"/>
<evidence type="ECO:0000256" key="1">
    <source>
        <dbReference type="SAM" id="Phobius"/>
    </source>
</evidence>
<sequence length="322" mass="34910">MTPIDQPKKSFTPLLYFLAKKSPQAWLAGVIILSLVGIGSGAGILLLRHVVGFAPWSVTIEDETGSVDEQSLTEELERLRFRAQGVRVAVVILNPDTSRPLQEAALEYGRHTADQSFLEGRNSPYLNGMTLLISARPGSGEYAYALGNSLKQGYFSLPGGSGEFLIKPSAALTEENITMIARDISPTIDWKGGRRSGGTMLDFVGVLFIVLTILGCAMIVRRKARNLALRDEIYADLAVARSSYDRVVAALDAQTVDPAEYPRLVARVNDHRRDTDDLGARCANITLDGVAAYSPATMSTLVDLKERSANIAAQGRALTQEL</sequence>
<accession>A0A3P1SC93</accession>
<evidence type="ECO:0008006" key="4">
    <source>
        <dbReference type="Google" id="ProtNLM"/>
    </source>
</evidence>
<feature type="transmembrane region" description="Helical" evidence="1">
    <location>
        <begin position="25"/>
        <end position="47"/>
    </location>
</feature>
<name>A0A3P1SC93_9ACTO</name>
<dbReference type="EMBL" id="RQZF01000009">
    <property type="protein sequence ID" value="RRC94891.1"/>
    <property type="molecule type" value="Genomic_DNA"/>
</dbReference>
<organism evidence="2 3">
    <name type="scientific">Schaalia canis</name>
    <dbReference type="NCBI Taxonomy" id="100469"/>
    <lineage>
        <taxon>Bacteria</taxon>
        <taxon>Bacillati</taxon>
        <taxon>Actinomycetota</taxon>
        <taxon>Actinomycetes</taxon>
        <taxon>Actinomycetales</taxon>
        <taxon>Actinomycetaceae</taxon>
        <taxon>Schaalia</taxon>
    </lineage>
</organism>
<comment type="caution">
    <text evidence="2">The sequence shown here is derived from an EMBL/GenBank/DDBJ whole genome shotgun (WGS) entry which is preliminary data.</text>
</comment>
<keyword evidence="3" id="KW-1185">Reference proteome</keyword>
<proteinExistence type="predicted"/>
<evidence type="ECO:0000313" key="2">
    <source>
        <dbReference type="EMBL" id="RRC94891.1"/>
    </source>
</evidence>
<keyword evidence="1" id="KW-0472">Membrane</keyword>
<reference evidence="2 3" key="1">
    <citation type="submission" date="2018-11" db="EMBL/GenBank/DDBJ databases">
        <title>Genomes From Bacteria Associated with the Canine Oral Cavity: a Test Case for Automated Genome-Based Taxonomic Assignment.</title>
        <authorList>
            <person name="Coil D.A."/>
            <person name="Jospin G."/>
            <person name="Darling A.E."/>
            <person name="Wallis C."/>
            <person name="Davis I.J."/>
            <person name="Harris S."/>
            <person name="Eisen J.A."/>
            <person name="Holcombe L.J."/>
            <person name="O'Flynn C."/>
        </authorList>
    </citation>
    <scope>NUCLEOTIDE SEQUENCE [LARGE SCALE GENOMIC DNA]</scope>
    <source>
        <strain evidence="2 3">OH770</strain>
    </source>
</reference>
<dbReference type="RefSeq" id="WP_124871476.1">
    <property type="nucleotide sequence ID" value="NZ_RQZF01000009.1"/>
</dbReference>
<keyword evidence="1" id="KW-1133">Transmembrane helix</keyword>
<evidence type="ECO:0000313" key="3">
    <source>
        <dbReference type="Proteomes" id="UP000280444"/>
    </source>
</evidence>
<dbReference type="Proteomes" id="UP000280444">
    <property type="component" value="Unassembled WGS sequence"/>
</dbReference>